<dbReference type="EMBL" id="MU005964">
    <property type="protein sequence ID" value="KAF2862663.1"/>
    <property type="molecule type" value="Genomic_DNA"/>
</dbReference>
<dbReference type="SUPFAM" id="SSF54495">
    <property type="entry name" value="UBC-like"/>
    <property type="match status" value="1"/>
</dbReference>
<evidence type="ECO:0000313" key="3">
    <source>
        <dbReference type="EMBL" id="KAF2862663.1"/>
    </source>
</evidence>
<evidence type="ECO:0000256" key="1">
    <source>
        <dbReference type="ARBA" id="ARBA00022786"/>
    </source>
</evidence>
<dbReference type="Gene3D" id="3.10.110.10">
    <property type="entry name" value="Ubiquitin Conjugating Enzyme"/>
    <property type="match status" value="1"/>
</dbReference>
<dbReference type="InterPro" id="IPR050113">
    <property type="entry name" value="Ub_conjugating_enzyme"/>
</dbReference>
<keyword evidence="4" id="KW-1185">Reference proteome</keyword>
<dbReference type="CDD" id="cd23812">
    <property type="entry name" value="UBCc_ScPEX4-like"/>
    <property type="match status" value="1"/>
</dbReference>
<name>A0A6A7C5K8_9PEZI</name>
<dbReference type="InterPro" id="IPR000608">
    <property type="entry name" value="UBC"/>
</dbReference>
<dbReference type="InterPro" id="IPR016135">
    <property type="entry name" value="UBQ-conjugating_enzyme/RWD"/>
</dbReference>
<reference evidence="3" key="1">
    <citation type="journal article" date="2020" name="Stud. Mycol.">
        <title>101 Dothideomycetes genomes: a test case for predicting lifestyles and emergence of pathogens.</title>
        <authorList>
            <person name="Haridas S."/>
            <person name="Albert R."/>
            <person name="Binder M."/>
            <person name="Bloem J."/>
            <person name="Labutti K."/>
            <person name="Salamov A."/>
            <person name="Andreopoulos B."/>
            <person name="Baker S."/>
            <person name="Barry K."/>
            <person name="Bills G."/>
            <person name="Bluhm B."/>
            <person name="Cannon C."/>
            <person name="Castanera R."/>
            <person name="Culley D."/>
            <person name="Daum C."/>
            <person name="Ezra D."/>
            <person name="Gonzalez J."/>
            <person name="Henrissat B."/>
            <person name="Kuo A."/>
            <person name="Liang C."/>
            <person name="Lipzen A."/>
            <person name="Lutzoni F."/>
            <person name="Magnuson J."/>
            <person name="Mondo S."/>
            <person name="Nolan M."/>
            <person name="Ohm R."/>
            <person name="Pangilinan J."/>
            <person name="Park H.-J."/>
            <person name="Ramirez L."/>
            <person name="Alfaro M."/>
            <person name="Sun H."/>
            <person name="Tritt A."/>
            <person name="Yoshinaga Y."/>
            <person name="Zwiers L.-H."/>
            <person name="Turgeon B."/>
            <person name="Goodwin S."/>
            <person name="Spatafora J."/>
            <person name="Crous P."/>
            <person name="Grigoriev I."/>
        </authorList>
    </citation>
    <scope>NUCLEOTIDE SEQUENCE</scope>
    <source>
        <strain evidence="3">CBS 480.64</strain>
    </source>
</reference>
<protein>
    <submittedName>
        <fullName evidence="3">Ubiquitin-conjugating enzyme</fullName>
    </submittedName>
</protein>
<dbReference type="SMART" id="SM00212">
    <property type="entry name" value="UBCc"/>
    <property type="match status" value="1"/>
</dbReference>
<feature type="domain" description="UBC core" evidence="2">
    <location>
        <begin position="1"/>
        <end position="153"/>
    </location>
</feature>
<dbReference type="PROSITE" id="PS50127">
    <property type="entry name" value="UBC_2"/>
    <property type="match status" value="1"/>
</dbReference>
<evidence type="ECO:0000259" key="2">
    <source>
        <dbReference type="PROSITE" id="PS50127"/>
    </source>
</evidence>
<evidence type="ECO:0000313" key="4">
    <source>
        <dbReference type="Proteomes" id="UP000799421"/>
    </source>
</evidence>
<organism evidence="3 4">
    <name type="scientific">Piedraia hortae CBS 480.64</name>
    <dbReference type="NCBI Taxonomy" id="1314780"/>
    <lineage>
        <taxon>Eukaryota</taxon>
        <taxon>Fungi</taxon>
        <taxon>Dikarya</taxon>
        <taxon>Ascomycota</taxon>
        <taxon>Pezizomycotina</taxon>
        <taxon>Dothideomycetes</taxon>
        <taxon>Dothideomycetidae</taxon>
        <taxon>Capnodiales</taxon>
        <taxon>Piedraiaceae</taxon>
        <taxon>Piedraia</taxon>
    </lineage>
</organism>
<dbReference type="Proteomes" id="UP000799421">
    <property type="component" value="Unassembled WGS sequence"/>
</dbReference>
<proteinExistence type="predicted"/>
<dbReference type="Pfam" id="PF00179">
    <property type="entry name" value="UQ_con"/>
    <property type="match status" value="1"/>
</dbReference>
<sequence length="153" mass="16756">MTRIPRELYQFRSQAKGDVLQLQPEGDDLTKLYAVISGPKGTGYEGGKWKISIQVPQAYPNAAPVMRFVTPVCHPNVHFTTGEICLDLLNTGTDGKWTPAYTLVTALEAIVQLLAAGAEPDSPLNVDIAKLLREGDYVAAEGLIKYYTNLYAK</sequence>
<accession>A0A6A7C5K8</accession>
<dbReference type="OrthoDB" id="9973183at2759"/>
<dbReference type="AlphaFoldDB" id="A0A6A7C5K8"/>
<keyword evidence="1" id="KW-0833">Ubl conjugation pathway</keyword>
<gene>
    <name evidence="3" type="ORF">K470DRAFT_212340</name>
</gene>
<dbReference type="PANTHER" id="PTHR24067">
    <property type="entry name" value="UBIQUITIN-CONJUGATING ENZYME E2"/>
    <property type="match status" value="1"/>
</dbReference>